<name>A0AAV3Z5I0_9GAST</name>
<organism evidence="2 3">
    <name type="scientific">Plakobranchus ocellatus</name>
    <dbReference type="NCBI Taxonomy" id="259542"/>
    <lineage>
        <taxon>Eukaryota</taxon>
        <taxon>Metazoa</taxon>
        <taxon>Spiralia</taxon>
        <taxon>Lophotrochozoa</taxon>
        <taxon>Mollusca</taxon>
        <taxon>Gastropoda</taxon>
        <taxon>Heterobranchia</taxon>
        <taxon>Euthyneura</taxon>
        <taxon>Panpulmonata</taxon>
        <taxon>Sacoglossa</taxon>
        <taxon>Placobranchoidea</taxon>
        <taxon>Plakobranchidae</taxon>
        <taxon>Plakobranchus</taxon>
    </lineage>
</organism>
<comment type="caution">
    <text evidence="2">The sequence shown here is derived from an EMBL/GenBank/DDBJ whole genome shotgun (WGS) entry which is preliminary data.</text>
</comment>
<accession>A0AAV3Z5I0</accession>
<keyword evidence="3" id="KW-1185">Reference proteome</keyword>
<evidence type="ECO:0000256" key="1">
    <source>
        <dbReference type="SAM" id="MobiDB-lite"/>
    </source>
</evidence>
<feature type="compositionally biased region" description="Basic and acidic residues" evidence="1">
    <location>
        <begin position="141"/>
        <end position="150"/>
    </location>
</feature>
<reference evidence="2 3" key="1">
    <citation type="journal article" date="2021" name="Elife">
        <title>Chloroplast acquisition without the gene transfer in kleptoplastic sea slugs, Plakobranchus ocellatus.</title>
        <authorList>
            <person name="Maeda T."/>
            <person name="Takahashi S."/>
            <person name="Yoshida T."/>
            <person name="Shimamura S."/>
            <person name="Takaki Y."/>
            <person name="Nagai Y."/>
            <person name="Toyoda A."/>
            <person name="Suzuki Y."/>
            <person name="Arimoto A."/>
            <person name="Ishii H."/>
            <person name="Satoh N."/>
            <person name="Nishiyama T."/>
            <person name="Hasebe M."/>
            <person name="Maruyama T."/>
            <person name="Minagawa J."/>
            <person name="Obokata J."/>
            <person name="Shigenobu S."/>
        </authorList>
    </citation>
    <scope>NUCLEOTIDE SEQUENCE [LARGE SCALE GENOMIC DNA]</scope>
</reference>
<gene>
    <name evidence="2" type="ORF">PoB_001721500</name>
</gene>
<protein>
    <submittedName>
        <fullName evidence="2">Uncharacterized protein</fullName>
    </submittedName>
</protein>
<evidence type="ECO:0000313" key="3">
    <source>
        <dbReference type="Proteomes" id="UP000735302"/>
    </source>
</evidence>
<feature type="compositionally biased region" description="Polar residues" evidence="1">
    <location>
        <begin position="118"/>
        <end position="127"/>
    </location>
</feature>
<evidence type="ECO:0000313" key="2">
    <source>
        <dbReference type="EMBL" id="GFN90709.1"/>
    </source>
</evidence>
<sequence>MNKDCIKLLHFSEPFLSGESEKLSFLEDYKTDSLEVNVLVEGDVPFTSKTGPLTNTSIDCSCILEDVDSLESFLKVVAPVLMNNILTQRQKREPANSEENLAVQNKRNNLQIIDRGAEQSSEEQTTKPICCSDRANSFPSKETDAPEVDERSIKHRLDFESKAHGSAAHDPFSENTKQEFHQTLLGDDDQQFPDVPADQNFDNSGLSNREDISFNSTRKCNETSLDGSSFVVFGPMSENKPNLTYPNFEEQYESQEAYEEGKKMLLCSQNENKYKKQLLTGKSSETDYDLAGSQRYHPHIKTIQSLLYPTKLDTNDIQGVLDSQMWANEERHQTQNKLPFSIIDTMPRSSFHCASQSAAQQMMPLDFNLNALHIKPALMEEQGAGGDTRLETLSTTSTQDTLTIYDPHNQRTHGFYSEANIQDQQTNQSNLLKWTEDAREAESDKPLCFSTKKTDIGIAPRSSSTWFCVIPALDIWTLR</sequence>
<dbReference type="EMBL" id="BLXT01002056">
    <property type="protein sequence ID" value="GFN90709.1"/>
    <property type="molecule type" value="Genomic_DNA"/>
</dbReference>
<dbReference type="AlphaFoldDB" id="A0AAV3Z5I0"/>
<feature type="region of interest" description="Disordered" evidence="1">
    <location>
        <begin position="117"/>
        <end position="150"/>
    </location>
</feature>
<dbReference type="Proteomes" id="UP000735302">
    <property type="component" value="Unassembled WGS sequence"/>
</dbReference>
<proteinExistence type="predicted"/>